<organism evidence="1 2">
    <name type="scientific">Rhodoferax lithotrophicus</name>
    <dbReference type="NCBI Taxonomy" id="2798804"/>
    <lineage>
        <taxon>Bacteria</taxon>
        <taxon>Pseudomonadati</taxon>
        <taxon>Pseudomonadota</taxon>
        <taxon>Betaproteobacteria</taxon>
        <taxon>Burkholderiales</taxon>
        <taxon>Comamonadaceae</taxon>
        <taxon>Rhodoferax</taxon>
    </lineage>
</organism>
<name>A0ABM7MJ43_9BURK</name>
<sequence>MVSDSNDLIKNQSVLVVALEAYVYLVPYVEEPDYFFLKTVIPSRKATRDYLQRNTPDEKT</sequence>
<dbReference type="EMBL" id="AP024238">
    <property type="protein sequence ID" value="BCO26195.1"/>
    <property type="molecule type" value="Genomic_DNA"/>
</dbReference>
<evidence type="ECO:0000313" key="2">
    <source>
        <dbReference type="Proteomes" id="UP000824366"/>
    </source>
</evidence>
<evidence type="ECO:0000313" key="1">
    <source>
        <dbReference type="EMBL" id="BCO26195.1"/>
    </source>
</evidence>
<reference evidence="1 2" key="1">
    <citation type="journal article" date="2021" name="Microbiol. Spectr.">
        <title>A Single Bacterium Capable of Oxidation and Reduction of Iron at Circumneutral pH.</title>
        <authorList>
            <person name="Kato S."/>
            <person name="Ohkuma M."/>
        </authorList>
    </citation>
    <scope>NUCLEOTIDE SEQUENCE [LARGE SCALE GENOMIC DNA]</scope>
    <source>
        <strain evidence="1 2">MIZ03</strain>
    </source>
</reference>
<gene>
    <name evidence="1" type="ORF">MIZ03_1075</name>
</gene>
<accession>A0ABM7MJ43</accession>
<dbReference type="Proteomes" id="UP000824366">
    <property type="component" value="Chromosome"/>
</dbReference>
<keyword evidence="2" id="KW-1185">Reference proteome</keyword>
<proteinExistence type="predicted"/>
<protein>
    <submittedName>
        <fullName evidence="1">Uncharacterized protein</fullName>
    </submittedName>
</protein>